<dbReference type="Proteomes" id="UP001500767">
    <property type="component" value="Unassembled WGS sequence"/>
</dbReference>
<reference evidence="2" key="1">
    <citation type="journal article" date="2019" name="Int. J. Syst. Evol. Microbiol.">
        <title>The Global Catalogue of Microorganisms (GCM) 10K type strain sequencing project: providing services to taxonomists for standard genome sequencing and annotation.</title>
        <authorList>
            <consortium name="The Broad Institute Genomics Platform"/>
            <consortium name="The Broad Institute Genome Sequencing Center for Infectious Disease"/>
            <person name="Wu L."/>
            <person name="Ma J."/>
        </authorList>
    </citation>
    <scope>NUCLEOTIDE SEQUENCE [LARGE SCALE GENOMIC DNA]</scope>
    <source>
        <strain evidence="2">JCM 16540</strain>
    </source>
</reference>
<evidence type="ECO:0000313" key="1">
    <source>
        <dbReference type="EMBL" id="GAA3572713.1"/>
    </source>
</evidence>
<name>A0ABP6XV17_9ACTN</name>
<sequence length="164" mass="17863">MSVGDRAARRPSRWLVIYLRNHEAAASAGTDLFARTSRSQADRPWGPALVGVAHDVAEDLRTLRGLMRTWGVRPDPVSGVALRFGERVGRLKPNGRVVRRSPLSDLVEVEAGLDAVHAKASGWQALRAARGDAVPVHLDELARRADDQLERMRALHATVAAAVL</sequence>
<comment type="caution">
    <text evidence="1">The sequence shown here is derived from an EMBL/GenBank/DDBJ whole genome shotgun (WGS) entry which is preliminary data.</text>
</comment>
<protein>
    <submittedName>
        <fullName evidence="1">Uncharacterized protein</fullName>
    </submittedName>
</protein>
<dbReference type="RefSeq" id="WP_204913575.1">
    <property type="nucleotide sequence ID" value="NZ_BAAAYR010000004.1"/>
</dbReference>
<gene>
    <name evidence="1" type="ORF">GCM10022197_31830</name>
</gene>
<evidence type="ECO:0000313" key="2">
    <source>
        <dbReference type="Proteomes" id="UP001500767"/>
    </source>
</evidence>
<dbReference type="EMBL" id="BAAAYR010000004">
    <property type="protein sequence ID" value="GAA3572713.1"/>
    <property type="molecule type" value="Genomic_DNA"/>
</dbReference>
<organism evidence="1 2">
    <name type="scientific">Microlunatus spumicola</name>
    <dbReference type="NCBI Taxonomy" id="81499"/>
    <lineage>
        <taxon>Bacteria</taxon>
        <taxon>Bacillati</taxon>
        <taxon>Actinomycetota</taxon>
        <taxon>Actinomycetes</taxon>
        <taxon>Propionibacteriales</taxon>
        <taxon>Propionibacteriaceae</taxon>
        <taxon>Microlunatus</taxon>
    </lineage>
</organism>
<keyword evidence="2" id="KW-1185">Reference proteome</keyword>
<accession>A0ABP6XV17</accession>
<proteinExistence type="predicted"/>